<reference evidence="10" key="1">
    <citation type="submission" date="2006-01" db="EMBL/GenBank/DDBJ databases">
        <title>Antenna proteins of the green alga Mesostigma viride.</title>
        <authorList>
            <person name="Borza T.C."/>
            <person name="Lee R.W."/>
        </authorList>
    </citation>
    <scope>NUCLEOTIDE SEQUENCE</scope>
    <source>
        <strain evidence="10">CCMP2046</strain>
    </source>
</reference>
<dbReference type="GO" id="GO:0009522">
    <property type="term" value="C:photosystem I"/>
    <property type="evidence" value="ECO:0007669"/>
    <property type="project" value="UniProtKB-KW"/>
</dbReference>
<evidence type="ECO:0000256" key="8">
    <source>
        <dbReference type="RuleBase" id="RU363080"/>
    </source>
</evidence>
<dbReference type="GO" id="GO:0009535">
    <property type="term" value="C:chloroplast thylakoid membrane"/>
    <property type="evidence" value="ECO:0007669"/>
    <property type="project" value="UniProtKB-SubCell"/>
</dbReference>
<feature type="binding site" description="axial binding residue" evidence="7">
    <location>
        <position position="177"/>
    </location>
    <ligand>
        <name>chlorophyll b</name>
        <dbReference type="ChEBI" id="CHEBI:61721"/>
        <label>1</label>
    </ligand>
    <ligandPart>
        <name>Mg</name>
        <dbReference type="ChEBI" id="CHEBI:25107"/>
    </ligandPart>
</feature>
<evidence type="ECO:0000256" key="2">
    <source>
        <dbReference type="ARBA" id="ARBA00022494"/>
    </source>
</evidence>
<dbReference type="SUPFAM" id="SSF103511">
    <property type="entry name" value="Chlorophyll a-b binding protein"/>
    <property type="match status" value="1"/>
</dbReference>
<feature type="region of interest" description="Disordered" evidence="9">
    <location>
        <begin position="29"/>
        <end position="55"/>
    </location>
</feature>
<feature type="binding site" evidence="7">
    <location>
        <position position="96"/>
    </location>
    <ligand>
        <name>chlorophyll a</name>
        <dbReference type="ChEBI" id="CHEBI:58416"/>
        <label>1</label>
    </ligand>
</feature>
<dbReference type="PANTHER" id="PTHR21649">
    <property type="entry name" value="CHLOROPHYLL A/B BINDING PROTEIN"/>
    <property type="match status" value="1"/>
</dbReference>
<name>A2SY17_MESVI</name>
<comment type="function">
    <text evidence="8">The light-harvesting complex (LHC) functions as a light receptor, it captures and delivers excitation energy to photosystems with which it is closely associated.</text>
</comment>
<dbReference type="InterPro" id="IPR022796">
    <property type="entry name" value="Chloroa_b-bind"/>
</dbReference>
<feature type="binding site" evidence="7">
    <location>
        <position position="99"/>
    </location>
    <ligand>
        <name>chlorophyll a</name>
        <dbReference type="ChEBI" id="CHEBI:58416"/>
        <label>1</label>
    </ligand>
</feature>
<evidence type="ECO:0000256" key="1">
    <source>
        <dbReference type="ARBA" id="ARBA00004334"/>
    </source>
</evidence>
<evidence type="ECO:0000256" key="9">
    <source>
        <dbReference type="SAM" id="MobiDB-lite"/>
    </source>
</evidence>
<evidence type="ECO:0000256" key="3">
    <source>
        <dbReference type="ARBA" id="ARBA00022528"/>
    </source>
</evidence>
<evidence type="ECO:0000256" key="5">
    <source>
        <dbReference type="ARBA" id="ARBA00022640"/>
    </source>
</evidence>
<evidence type="ECO:0000256" key="4">
    <source>
        <dbReference type="ARBA" id="ARBA00022531"/>
    </source>
</evidence>
<dbReference type="GO" id="GO:0016168">
    <property type="term" value="F:chlorophyll binding"/>
    <property type="evidence" value="ECO:0007669"/>
    <property type="project" value="UniProtKB-KW"/>
</dbReference>
<keyword evidence="8" id="KW-0604">Photosystem II</keyword>
<proteinExistence type="evidence at transcript level"/>
<keyword evidence="8" id="KW-0603">Photosystem I</keyword>
<keyword evidence="3 8" id="KW-0150">Chloroplast</keyword>
<keyword evidence="5 8" id="KW-0934">Plastid</keyword>
<dbReference type="GO" id="GO:0009523">
    <property type="term" value="C:photosystem II"/>
    <property type="evidence" value="ECO:0007669"/>
    <property type="project" value="UniProtKB-KW"/>
</dbReference>
<keyword evidence="4 8" id="KW-0602">Photosynthesis</keyword>
<comment type="subcellular location">
    <subcellularLocation>
        <location evidence="1 8">Plastid</location>
        <location evidence="1 8">Chloroplast thylakoid membrane</location>
    </subcellularLocation>
</comment>
<comment type="similarity">
    <text evidence="8">Belongs to the light-harvesting chlorophyll a/b-binding (LHC) protein family.</text>
</comment>
<protein>
    <recommendedName>
        <fullName evidence="8">Chlorophyll a-b binding protein, chloroplastic</fullName>
    </recommendedName>
</protein>
<dbReference type="EMBL" id="DQ370071">
    <property type="protein sequence ID" value="ABD37883.1"/>
    <property type="molecule type" value="mRNA"/>
</dbReference>
<feature type="non-terminal residue" evidence="10">
    <location>
        <position position="195"/>
    </location>
</feature>
<evidence type="ECO:0000256" key="6">
    <source>
        <dbReference type="ARBA" id="ARBA00022991"/>
    </source>
</evidence>
<accession>A2SY17</accession>
<sequence>MALACMTTSVALNASTFIRGAGPVRAPVAKSGRNAAPKRSVVRAGGAAPEPSERPLWYPGTKAPEWLNGSLPGDYGFDPVGFGSSPSSLRWMVHAELVHARWAMLGVAGVLGQELVHVTNGSIPHWYEAGKVSYFADTPTLIVVMHILMGFVETKRYFDIVNPGSQAQPGFAGAERLMLGTSPGYPGGILFDPLG</sequence>
<dbReference type="Pfam" id="PF00504">
    <property type="entry name" value="Chloroa_b-bind"/>
    <property type="match status" value="1"/>
</dbReference>
<feature type="binding site" description="axial binding residue" evidence="7">
    <location>
        <position position="101"/>
    </location>
    <ligand>
        <name>chlorophyll b</name>
        <dbReference type="ChEBI" id="CHEBI:61721"/>
        <label>1</label>
    </ligand>
    <ligandPart>
        <name>Mg</name>
        <dbReference type="ChEBI" id="CHEBI:25107"/>
    </ligandPart>
</feature>
<evidence type="ECO:0000313" key="10">
    <source>
        <dbReference type="EMBL" id="ABD37883.1"/>
    </source>
</evidence>
<organism evidence="10">
    <name type="scientific">Mesostigma viride</name>
    <name type="common">Green alga</name>
    <dbReference type="NCBI Taxonomy" id="41882"/>
    <lineage>
        <taxon>Eukaryota</taxon>
        <taxon>Viridiplantae</taxon>
        <taxon>Streptophyta</taxon>
        <taxon>Mesostigmatophyceae</taxon>
        <taxon>Mesostigmatales</taxon>
        <taxon>Mesostigmataceae</taxon>
        <taxon>Mesostigma</taxon>
    </lineage>
</organism>
<keyword evidence="6 8" id="KW-0157">Chromophore</keyword>
<keyword evidence="2 7" id="KW-0148">Chlorophyll</keyword>
<dbReference type="InterPro" id="IPR001344">
    <property type="entry name" value="Chloro_AB-bd_pln"/>
</dbReference>
<keyword evidence="8" id="KW-0793">Thylakoid</keyword>
<evidence type="ECO:0000256" key="7">
    <source>
        <dbReference type="PIRSR" id="PIRSR601344-1"/>
    </source>
</evidence>
<dbReference type="AlphaFoldDB" id="A2SY17"/>
<dbReference type="Gene3D" id="1.10.3460.10">
    <property type="entry name" value="Chlorophyll a/b binding protein domain"/>
    <property type="match status" value="1"/>
</dbReference>
<dbReference type="GO" id="GO:0009765">
    <property type="term" value="P:photosynthesis, light harvesting"/>
    <property type="evidence" value="ECO:0007669"/>
    <property type="project" value="InterPro"/>
</dbReference>